<evidence type="ECO:0000256" key="6">
    <source>
        <dbReference type="ARBA" id="ARBA00023136"/>
    </source>
</evidence>
<dbReference type="SMART" id="SM00273">
    <property type="entry name" value="ENTH"/>
    <property type="match status" value="1"/>
</dbReference>
<evidence type="ECO:0000256" key="3">
    <source>
        <dbReference type="ARBA" id="ARBA00004600"/>
    </source>
</evidence>
<keyword evidence="8" id="KW-0968">Cytoplasmic vesicle</keyword>
<dbReference type="EMBL" id="JAYKXN010000002">
    <property type="protein sequence ID" value="KAK7310388.1"/>
    <property type="molecule type" value="Genomic_DNA"/>
</dbReference>
<dbReference type="InterPro" id="IPR013809">
    <property type="entry name" value="ENTH"/>
</dbReference>
<dbReference type="InterPro" id="IPR008942">
    <property type="entry name" value="ENTH_VHS"/>
</dbReference>
<accession>A0AAN9K4Y7</accession>
<dbReference type="GO" id="GO:0030136">
    <property type="term" value="C:clathrin-coated vesicle"/>
    <property type="evidence" value="ECO:0007669"/>
    <property type="project" value="UniProtKB-SubCell"/>
</dbReference>
<dbReference type="FunFam" id="1.25.40.90:FF:000027">
    <property type="entry name" value="Putative clathrin assembly protein"/>
    <property type="match status" value="1"/>
</dbReference>
<dbReference type="GO" id="GO:0005546">
    <property type="term" value="F:phosphatidylinositol-4,5-bisphosphate binding"/>
    <property type="evidence" value="ECO:0007669"/>
    <property type="project" value="TreeGrafter"/>
</dbReference>
<dbReference type="GO" id="GO:0048268">
    <property type="term" value="P:clathrin coat assembly"/>
    <property type="evidence" value="ECO:0007669"/>
    <property type="project" value="InterPro"/>
</dbReference>
<dbReference type="Gene3D" id="1.20.58.150">
    <property type="entry name" value="ANTH domain"/>
    <property type="match status" value="1"/>
</dbReference>
<dbReference type="GO" id="GO:0005905">
    <property type="term" value="C:clathrin-coated pit"/>
    <property type="evidence" value="ECO:0007669"/>
    <property type="project" value="UniProtKB-SubCell"/>
</dbReference>
<keyword evidence="4" id="KW-0254">Endocytosis</keyword>
<dbReference type="PROSITE" id="PS50942">
    <property type="entry name" value="ENTH"/>
    <property type="match status" value="1"/>
</dbReference>
<keyword evidence="5" id="KW-0333">Golgi apparatus</keyword>
<comment type="subcellular location">
    <subcellularLocation>
        <location evidence="1">Cytoplasmic vesicle</location>
        <location evidence="1">Clathrin-coated vesicle</location>
    </subcellularLocation>
    <subcellularLocation>
        <location evidence="2">Golgi apparatus</location>
    </subcellularLocation>
    <subcellularLocation>
        <location evidence="3">Membrane</location>
        <location evidence="3">Clathrin-coated pit</location>
    </subcellularLocation>
</comment>
<name>A0AAN9K4Y7_CLITE</name>
<dbReference type="AlphaFoldDB" id="A0AAN9K4Y7"/>
<dbReference type="PANTHER" id="PTHR22951:SF19">
    <property type="entry name" value="OS08G0467300 PROTEIN"/>
    <property type="match status" value="1"/>
</dbReference>
<keyword evidence="11" id="KW-1185">Reference proteome</keyword>
<dbReference type="SUPFAM" id="SSF89009">
    <property type="entry name" value="GAT-like domain"/>
    <property type="match status" value="1"/>
</dbReference>
<reference evidence="10 11" key="1">
    <citation type="submission" date="2024-01" db="EMBL/GenBank/DDBJ databases">
        <title>The genomes of 5 underutilized Papilionoideae crops provide insights into root nodulation and disease resistance.</title>
        <authorList>
            <person name="Yuan L."/>
        </authorList>
    </citation>
    <scope>NUCLEOTIDE SEQUENCE [LARGE SCALE GENOMIC DNA]</scope>
    <source>
        <strain evidence="10">LY-2023</strain>
        <tissue evidence="10">Leaf</tissue>
    </source>
</reference>
<protein>
    <recommendedName>
        <fullName evidence="9">ENTH domain-containing protein</fullName>
    </recommendedName>
</protein>
<dbReference type="PANTHER" id="PTHR22951">
    <property type="entry name" value="CLATHRIN ASSEMBLY PROTEIN"/>
    <property type="match status" value="1"/>
</dbReference>
<dbReference type="CDD" id="cd16987">
    <property type="entry name" value="ANTH_N_AP180_plant"/>
    <property type="match status" value="1"/>
</dbReference>
<dbReference type="SUPFAM" id="SSF48464">
    <property type="entry name" value="ENTH/VHS domain"/>
    <property type="match status" value="1"/>
</dbReference>
<dbReference type="InterPro" id="IPR045192">
    <property type="entry name" value="AP180-like"/>
</dbReference>
<evidence type="ECO:0000256" key="7">
    <source>
        <dbReference type="ARBA" id="ARBA00023176"/>
    </source>
</evidence>
<dbReference type="InterPro" id="IPR014712">
    <property type="entry name" value="ANTH_dom_sf"/>
</dbReference>
<sequence>MRLWKRAAGALKDRYSIWVAKLSPYGSCRNSDLEMMIIKATSHDEQCMDYKNVQRVFQWLRSSPLYLKPLLYTLSMRMGKTRSWVVALKGLMLIHGVFCFDLPPVQNLGRLPFDLSHFSDGHMNPQKAWAFNAFVRSYFAYLDQKSAFVRLEAAKNDKKKRGNNKETEETVMEELQRLEKLQGLIDLLLQIKPRNESMNVVLVLEAMDCVMDEVMEVYGKFCKLLHSVVLRVIDMGGKEEASVGHNVVRKAELQGDKLFTYFDFCRDIGALDECPEIVKIDKKDIQELERIRDGCALEKKNLGGDYNNSDDSIAIVVRDCSTNAAISDQMLLDNKDLKTVITDKWEVFEDDDFLVDVKGNISNVISAPLALTNNPFVDAFTLVPYTPIYNNYVFPDLISL</sequence>
<dbReference type="Gene3D" id="1.25.40.90">
    <property type="match status" value="1"/>
</dbReference>
<dbReference type="InterPro" id="IPR011417">
    <property type="entry name" value="ANTH_dom"/>
</dbReference>
<dbReference type="InterPro" id="IPR048050">
    <property type="entry name" value="ANTH_N_plant"/>
</dbReference>
<evidence type="ECO:0000313" key="10">
    <source>
        <dbReference type="EMBL" id="KAK7310388.1"/>
    </source>
</evidence>
<dbReference type="GO" id="GO:0005794">
    <property type="term" value="C:Golgi apparatus"/>
    <property type="evidence" value="ECO:0007669"/>
    <property type="project" value="UniProtKB-SubCell"/>
</dbReference>
<evidence type="ECO:0000256" key="2">
    <source>
        <dbReference type="ARBA" id="ARBA00004555"/>
    </source>
</evidence>
<keyword evidence="6" id="KW-0472">Membrane</keyword>
<gene>
    <name evidence="10" type="ORF">RJT34_07866</name>
</gene>
<dbReference type="GO" id="GO:0072583">
    <property type="term" value="P:clathrin-dependent endocytosis"/>
    <property type="evidence" value="ECO:0007669"/>
    <property type="project" value="InterPro"/>
</dbReference>
<dbReference type="Pfam" id="PF07651">
    <property type="entry name" value="ANTH"/>
    <property type="match status" value="1"/>
</dbReference>
<dbReference type="GO" id="GO:0006900">
    <property type="term" value="P:vesicle budding from membrane"/>
    <property type="evidence" value="ECO:0007669"/>
    <property type="project" value="TreeGrafter"/>
</dbReference>
<evidence type="ECO:0000313" key="11">
    <source>
        <dbReference type="Proteomes" id="UP001359559"/>
    </source>
</evidence>
<evidence type="ECO:0000259" key="9">
    <source>
        <dbReference type="PROSITE" id="PS50942"/>
    </source>
</evidence>
<evidence type="ECO:0000256" key="4">
    <source>
        <dbReference type="ARBA" id="ARBA00022583"/>
    </source>
</evidence>
<evidence type="ECO:0000256" key="5">
    <source>
        <dbReference type="ARBA" id="ARBA00023034"/>
    </source>
</evidence>
<dbReference type="Proteomes" id="UP001359559">
    <property type="component" value="Unassembled WGS sequence"/>
</dbReference>
<proteinExistence type="predicted"/>
<evidence type="ECO:0000256" key="8">
    <source>
        <dbReference type="ARBA" id="ARBA00023329"/>
    </source>
</evidence>
<dbReference type="GO" id="GO:0032050">
    <property type="term" value="F:clathrin heavy chain binding"/>
    <property type="evidence" value="ECO:0007669"/>
    <property type="project" value="TreeGrafter"/>
</dbReference>
<dbReference type="GO" id="GO:0000149">
    <property type="term" value="F:SNARE binding"/>
    <property type="evidence" value="ECO:0007669"/>
    <property type="project" value="TreeGrafter"/>
</dbReference>
<comment type="caution">
    <text evidence="10">The sequence shown here is derived from an EMBL/GenBank/DDBJ whole genome shotgun (WGS) entry which is preliminary data.</text>
</comment>
<feature type="domain" description="ENTH" evidence="9">
    <location>
        <begin position="25"/>
        <end position="156"/>
    </location>
</feature>
<evidence type="ECO:0000256" key="1">
    <source>
        <dbReference type="ARBA" id="ARBA00004132"/>
    </source>
</evidence>
<organism evidence="10 11">
    <name type="scientific">Clitoria ternatea</name>
    <name type="common">Butterfly pea</name>
    <dbReference type="NCBI Taxonomy" id="43366"/>
    <lineage>
        <taxon>Eukaryota</taxon>
        <taxon>Viridiplantae</taxon>
        <taxon>Streptophyta</taxon>
        <taxon>Embryophyta</taxon>
        <taxon>Tracheophyta</taxon>
        <taxon>Spermatophyta</taxon>
        <taxon>Magnoliopsida</taxon>
        <taxon>eudicotyledons</taxon>
        <taxon>Gunneridae</taxon>
        <taxon>Pentapetalae</taxon>
        <taxon>rosids</taxon>
        <taxon>fabids</taxon>
        <taxon>Fabales</taxon>
        <taxon>Fabaceae</taxon>
        <taxon>Papilionoideae</taxon>
        <taxon>50 kb inversion clade</taxon>
        <taxon>NPAAA clade</taxon>
        <taxon>indigoferoid/millettioid clade</taxon>
        <taxon>Phaseoleae</taxon>
        <taxon>Clitoria</taxon>
    </lineage>
</organism>
<dbReference type="GO" id="GO:0005545">
    <property type="term" value="F:1-phosphatidylinositol binding"/>
    <property type="evidence" value="ECO:0007669"/>
    <property type="project" value="InterPro"/>
</dbReference>
<keyword evidence="7" id="KW-0168">Coated pit</keyword>